<dbReference type="PANTHER" id="PTHR48462">
    <property type="entry name" value="PROTEIN, PUTATIVE-RELATED"/>
    <property type="match status" value="1"/>
</dbReference>
<feature type="domain" description="SWIM-type" evidence="3">
    <location>
        <begin position="893"/>
        <end position="933"/>
    </location>
</feature>
<proteinExistence type="predicted"/>
<keyword evidence="5" id="KW-1185">Reference proteome</keyword>
<dbReference type="GO" id="GO:0008270">
    <property type="term" value="F:zinc ion binding"/>
    <property type="evidence" value="ECO:0007669"/>
    <property type="project" value="UniProtKB-KW"/>
</dbReference>
<keyword evidence="1" id="KW-0479">Metal-binding</keyword>
<organism evidence="4 5">
    <name type="scientific">Acropora cervicornis</name>
    <name type="common">Staghorn coral</name>
    <dbReference type="NCBI Taxonomy" id="6130"/>
    <lineage>
        <taxon>Eukaryota</taxon>
        <taxon>Metazoa</taxon>
        <taxon>Cnidaria</taxon>
        <taxon>Anthozoa</taxon>
        <taxon>Hexacorallia</taxon>
        <taxon>Scleractinia</taxon>
        <taxon>Astrocoeniina</taxon>
        <taxon>Acroporidae</taxon>
        <taxon>Acropora</taxon>
    </lineage>
</organism>
<keyword evidence="1" id="KW-0863">Zinc-finger</keyword>
<evidence type="ECO:0000259" key="3">
    <source>
        <dbReference type="PROSITE" id="PS50966"/>
    </source>
</evidence>
<dbReference type="Pfam" id="PF00078">
    <property type="entry name" value="RVT_1"/>
    <property type="match status" value="1"/>
</dbReference>
<comment type="caution">
    <text evidence="4">The sequence shown here is derived from an EMBL/GenBank/DDBJ whole genome shotgun (WGS) entry which is preliminary data.</text>
</comment>
<dbReference type="PROSITE" id="PS50966">
    <property type="entry name" value="ZF_SWIM"/>
    <property type="match status" value="1"/>
</dbReference>
<name>A0AAD9QSH3_ACRCE</name>
<dbReference type="EMBL" id="JARQWQ010000016">
    <property type="protein sequence ID" value="KAK2566565.1"/>
    <property type="molecule type" value="Genomic_DNA"/>
</dbReference>
<sequence length="1119" mass="125293">MAAAVSLSRSRKPKVKWTNQMNNDVLECKRRAQELVASDSAPLNRNGRKKGYIEVLKQLWEEKGYRHLALKGQNLRDQASRLEKCQEGLVDESCVNGATGIGIDESILPSGYSDTVVVERNRNIESEINSGLEREDANQATPNLHTSTVQFPEELQSDQSKRERLSDEVPGSLPECNTLHTPSSFVWGQDDEGRSIIVNVSIIENAYDEISKWRKNTFLVPFGKTGKEFIDTLKELINKWNNGSEMEFIALKVAIVLLALCLQKPGPKSKLKDHQDCLAKRLALWKKGEVDSILREGRMIQRRLGNSRRATDPPNRAKIFANLVMTGQVNSALRYLSDDQGGGILPLSDDVMEQLKEKHPEPQGVQLGSLLFGPIEDVPDTLYYEINGDMVRDAALRTKGSGGPSGVDSNGFRRILTCKSFKRSGTELCEAIASMTKRLCTEYVDPRGLEAILANRLIPLDKGEGAVRPIGVGEVLRRIMGKCVTKVTKPDVIDASGSLQVCAGHKSGSEAAIHAMRELFEHDNSDAVLLIDASNAFNSLNRAAALHNVRVLCPSIATYAINTYREPARLFIVGGQELRSSEGTTQGDPLAMSLYAISLQPLITRLQVKSAASQCWYADDATGCGSLGNVKTWWDELMVSGPPLGYFPNPQKCWLIVKPEKERPAKEIFSETTINITIEGRKHLGAVLGSRVFFEEYVGEKVEEWVAQVTRLAEFATTQPQSSYAAFVFGLRHRWTYLLRTLPDTAPFLEPLERAIADLLVPAITEHVTTQEERDLLELPVRLGGLGLVNPARTASQEYEASIKITGPLVRQIIKQAHEPPDETEIKTLQGSARREKDEWLKMRCEQVREALPSKTERVVELATEKGASNWLTVIPIKEMNFNLNKREFRDAVKLRYDWEIADLPAMCTCGDLFTVDHAMVCRHGGLIIQRHNEIRDLEAEMLRMVSTDVEIEPVLQEITGEELNRGANRAPDARLDIHARGFWDRQQSAFFDVRVCHPNADSYRELSPKQIFQLHENEKKRQYSRRVLEVEQGTFTPLVFTSTGGMADECKRFHSRLAELLALKKGDDYSTTISWIRAKVSFAILRSALLSLRGTRRKRRAANISDIDITSESAQARI</sequence>
<dbReference type="Proteomes" id="UP001249851">
    <property type="component" value="Unassembled WGS sequence"/>
</dbReference>
<evidence type="ECO:0000313" key="5">
    <source>
        <dbReference type="Proteomes" id="UP001249851"/>
    </source>
</evidence>
<evidence type="ECO:0000256" key="2">
    <source>
        <dbReference type="SAM" id="MobiDB-lite"/>
    </source>
</evidence>
<gene>
    <name evidence="4" type="ORF">P5673_009195</name>
</gene>
<dbReference type="PANTHER" id="PTHR48462:SF1">
    <property type="entry name" value="PROTEIN, PUTATIVE-RELATED"/>
    <property type="match status" value="1"/>
</dbReference>
<reference evidence="4" key="1">
    <citation type="journal article" date="2023" name="G3 (Bethesda)">
        <title>Whole genome assembly and annotation of the endangered Caribbean coral Acropora cervicornis.</title>
        <authorList>
            <person name="Selwyn J.D."/>
            <person name="Vollmer S.V."/>
        </authorList>
    </citation>
    <scope>NUCLEOTIDE SEQUENCE</scope>
    <source>
        <strain evidence="4">K2</strain>
    </source>
</reference>
<feature type="region of interest" description="Disordered" evidence="2">
    <location>
        <begin position="127"/>
        <end position="173"/>
    </location>
</feature>
<dbReference type="InterPro" id="IPR007527">
    <property type="entry name" value="Znf_SWIM"/>
</dbReference>
<dbReference type="AlphaFoldDB" id="A0AAD9QSH3"/>
<keyword evidence="1" id="KW-0862">Zinc</keyword>
<accession>A0AAD9QSH3</accession>
<evidence type="ECO:0000256" key="1">
    <source>
        <dbReference type="PROSITE-ProRule" id="PRU00325"/>
    </source>
</evidence>
<evidence type="ECO:0000313" key="4">
    <source>
        <dbReference type="EMBL" id="KAK2566565.1"/>
    </source>
</evidence>
<dbReference type="InterPro" id="IPR000477">
    <property type="entry name" value="RT_dom"/>
</dbReference>
<reference evidence="4" key="2">
    <citation type="journal article" date="2023" name="Science">
        <title>Genomic signatures of disease resistance in endangered staghorn corals.</title>
        <authorList>
            <person name="Vollmer S.V."/>
            <person name="Selwyn J.D."/>
            <person name="Despard B.A."/>
            <person name="Roesel C.L."/>
        </authorList>
    </citation>
    <scope>NUCLEOTIDE SEQUENCE</scope>
    <source>
        <strain evidence="4">K2</strain>
    </source>
</reference>
<feature type="compositionally biased region" description="Polar residues" evidence="2">
    <location>
        <begin position="138"/>
        <end position="150"/>
    </location>
</feature>
<protein>
    <recommendedName>
        <fullName evidence="3">SWIM-type domain-containing protein</fullName>
    </recommendedName>
</protein>